<dbReference type="AlphaFoldDB" id="F6TX70"/>
<evidence type="ECO:0000256" key="2">
    <source>
        <dbReference type="RuleBase" id="RU004475"/>
    </source>
</evidence>
<reference evidence="5" key="1">
    <citation type="journal article" date="2002" name="Science">
        <title>The draft genome of Ciona intestinalis: insights into chordate and vertebrate origins.</title>
        <authorList>
            <person name="Dehal P."/>
            <person name="Satou Y."/>
            <person name="Campbell R.K."/>
            <person name="Chapman J."/>
            <person name="Degnan B."/>
            <person name="De Tomaso A."/>
            <person name="Davidson B."/>
            <person name="Di Gregorio A."/>
            <person name="Gelpke M."/>
            <person name="Goodstein D.M."/>
            <person name="Harafuji N."/>
            <person name="Hastings K.E."/>
            <person name="Ho I."/>
            <person name="Hotta K."/>
            <person name="Huang W."/>
            <person name="Kawashima T."/>
            <person name="Lemaire P."/>
            <person name="Martinez D."/>
            <person name="Meinertzhagen I.A."/>
            <person name="Necula S."/>
            <person name="Nonaka M."/>
            <person name="Putnam N."/>
            <person name="Rash S."/>
            <person name="Saiga H."/>
            <person name="Satake M."/>
            <person name="Terry A."/>
            <person name="Yamada L."/>
            <person name="Wang H.G."/>
            <person name="Awazu S."/>
            <person name="Azumi K."/>
            <person name="Boore J."/>
            <person name="Branno M."/>
            <person name="Chin-Bow S."/>
            <person name="DeSantis R."/>
            <person name="Doyle S."/>
            <person name="Francino P."/>
            <person name="Keys D.N."/>
            <person name="Haga S."/>
            <person name="Hayashi H."/>
            <person name="Hino K."/>
            <person name="Imai K.S."/>
            <person name="Inaba K."/>
            <person name="Kano S."/>
            <person name="Kobayashi K."/>
            <person name="Kobayashi M."/>
            <person name="Lee B.I."/>
            <person name="Makabe K.W."/>
            <person name="Manohar C."/>
            <person name="Matassi G."/>
            <person name="Medina M."/>
            <person name="Mochizuki Y."/>
            <person name="Mount S."/>
            <person name="Morishita T."/>
            <person name="Miura S."/>
            <person name="Nakayama A."/>
            <person name="Nishizaka S."/>
            <person name="Nomoto H."/>
            <person name="Ohta F."/>
            <person name="Oishi K."/>
            <person name="Rigoutsos I."/>
            <person name="Sano M."/>
            <person name="Sasaki A."/>
            <person name="Sasakura Y."/>
            <person name="Shoguchi E."/>
            <person name="Shin-i T."/>
            <person name="Spagnuolo A."/>
            <person name="Stainier D."/>
            <person name="Suzuki M.M."/>
            <person name="Tassy O."/>
            <person name="Takatori N."/>
            <person name="Tokuoka M."/>
            <person name="Yagi K."/>
            <person name="Yoshizaki F."/>
            <person name="Wada S."/>
            <person name="Zhang C."/>
            <person name="Hyatt P.D."/>
            <person name="Larimer F."/>
            <person name="Detter C."/>
            <person name="Doggett N."/>
            <person name="Glavina T."/>
            <person name="Hawkins T."/>
            <person name="Richardson P."/>
            <person name="Lucas S."/>
            <person name="Kohara Y."/>
            <person name="Levine M."/>
            <person name="Satoh N."/>
            <person name="Rokhsar D.S."/>
        </authorList>
    </citation>
    <scope>NUCLEOTIDE SEQUENCE [LARGE SCALE GENOMIC DNA]</scope>
</reference>
<dbReference type="GeneTree" id="ENSGT00940000170489"/>
<proteinExistence type="inferred from homology"/>
<evidence type="ECO:0000313" key="5">
    <source>
        <dbReference type="Proteomes" id="UP000008144"/>
    </source>
</evidence>
<dbReference type="FunFam" id="3.40.50.720:FF:000495">
    <property type="entry name" value="3 hydroxysteroid dehydrogenase, putative"/>
    <property type="match status" value="1"/>
</dbReference>
<sequence length="358" mass="40169">MGKVYLISGAAGRLGSRVVRVLCENNIDDVEKVKLVDLRFSKTTRDEQEEYCKGAGITAEWIENDVTDYEAMASAVNQVNVVIHTAAIVDYTGEVPDSKLWDTNVRGTEVVLKACLDQNVEFFVYTSSIDAVGPNWDMDSFVNGNEDTPYKFNPPIYYATTKNAAEKRVVAANGRPLENGKKFFSCALRPGGIYGENDPVLEAIVSRLGKSKAIRSVCEPTALKERPYLGNVAWGHIVAAKKIQEKPDLIGGNAYFIGDDTPKLSYSRLNLLFCEHLGYTLAKPEPYFSIWKLYLIAYINVFASKFMSWFGIKIKPFCFPQVIVNPAVIRISNTNFTTSYEKLRKHIGYKPLYSWEQS</sequence>
<dbReference type="FunCoup" id="F6TX70">
    <property type="interactions" value="4"/>
</dbReference>
<name>F6TX70_CIOIN</name>
<dbReference type="InterPro" id="IPR036291">
    <property type="entry name" value="NAD(P)-bd_dom_sf"/>
</dbReference>
<protein>
    <recommendedName>
        <fullName evidence="3">3-beta hydroxysteroid dehydrogenase/isomerase domain-containing protein</fullName>
    </recommendedName>
</protein>
<dbReference type="GO" id="GO:0016616">
    <property type="term" value="F:oxidoreductase activity, acting on the CH-OH group of donors, NAD or NADP as acceptor"/>
    <property type="evidence" value="ECO:0000318"/>
    <property type="project" value="GO_Central"/>
</dbReference>
<reference evidence="4" key="3">
    <citation type="submission" date="2025-09" db="UniProtKB">
        <authorList>
            <consortium name="Ensembl"/>
        </authorList>
    </citation>
    <scope>IDENTIFICATION</scope>
</reference>
<dbReference type="InterPro" id="IPR050425">
    <property type="entry name" value="NAD(P)_dehydrat-like"/>
</dbReference>
<dbReference type="SUPFAM" id="SSF51735">
    <property type="entry name" value="NAD(P)-binding Rossmann-fold domains"/>
    <property type="match status" value="1"/>
</dbReference>
<feature type="domain" description="3-beta hydroxysteroid dehydrogenase/isomerase" evidence="3">
    <location>
        <begin position="6"/>
        <end position="283"/>
    </location>
</feature>
<dbReference type="Gene3D" id="3.40.50.720">
    <property type="entry name" value="NAD(P)-binding Rossmann-like Domain"/>
    <property type="match status" value="1"/>
</dbReference>
<organism evidence="4 5">
    <name type="scientific">Ciona intestinalis</name>
    <name type="common">Transparent sea squirt</name>
    <name type="synonym">Ascidia intestinalis</name>
    <dbReference type="NCBI Taxonomy" id="7719"/>
    <lineage>
        <taxon>Eukaryota</taxon>
        <taxon>Metazoa</taxon>
        <taxon>Chordata</taxon>
        <taxon>Tunicata</taxon>
        <taxon>Ascidiacea</taxon>
        <taxon>Phlebobranchia</taxon>
        <taxon>Cionidae</taxon>
        <taxon>Ciona</taxon>
    </lineage>
</organism>
<dbReference type="PANTHER" id="PTHR10366:SF853">
    <property type="entry name" value="GH25466P"/>
    <property type="match status" value="1"/>
</dbReference>
<dbReference type="PANTHER" id="PTHR10366">
    <property type="entry name" value="NAD DEPENDENT EPIMERASE/DEHYDRATASE"/>
    <property type="match status" value="1"/>
</dbReference>
<evidence type="ECO:0000259" key="3">
    <source>
        <dbReference type="Pfam" id="PF01073"/>
    </source>
</evidence>
<keyword evidence="5" id="KW-1185">Reference proteome</keyword>
<accession>F6TX70</accession>
<dbReference type="InParanoid" id="F6TX70"/>
<dbReference type="Proteomes" id="UP000008144">
    <property type="component" value="Unassembled WGS sequence"/>
</dbReference>
<dbReference type="Pfam" id="PF01073">
    <property type="entry name" value="3Beta_HSD"/>
    <property type="match status" value="1"/>
</dbReference>
<reference evidence="4" key="2">
    <citation type="submission" date="2025-08" db="UniProtKB">
        <authorList>
            <consortium name="Ensembl"/>
        </authorList>
    </citation>
    <scope>IDENTIFICATION</scope>
</reference>
<dbReference type="OMA" id="RMLLINR"/>
<dbReference type="InterPro" id="IPR002225">
    <property type="entry name" value="3Beta_OHSteriod_DH/Estase"/>
</dbReference>
<comment type="similarity">
    <text evidence="2">Belongs to the 3-beta-HSD family.</text>
</comment>
<dbReference type="HOGENOM" id="CLU_007383_6_3_1"/>
<dbReference type="STRING" id="7719.ENSCINP00000022305"/>
<dbReference type="GO" id="GO:0006694">
    <property type="term" value="P:steroid biosynthetic process"/>
    <property type="evidence" value="ECO:0007669"/>
    <property type="project" value="InterPro"/>
</dbReference>
<dbReference type="Ensembl" id="ENSCINT00000022551.2">
    <property type="protein sequence ID" value="ENSCINP00000022305.2"/>
    <property type="gene ID" value="ENSCING00000011736.2"/>
</dbReference>
<evidence type="ECO:0000313" key="4">
    <source>
        <dbReference type="Ensembl" id="ENSCINP00000022305.2"/>
    </source>
</evidence>
<evidence type="ECO:0000256" key="1">
    <source>
        <dbReference type="ARBA" id="ARBA00023002"/>
    </source>
</evidence>
<keyword evidence="1 2" id="KW-0560">Oxidoreductase</keyword>